<dbReference type="RefSeq" id="WP_136930160.1">
    <property type="nucleotide sequence ID" value="NZ_SSMQ01000016.1"/>
</dbReference>
<name>A0A4U1JBW8_9BACT</name>
<dbReference type="PANTHER" id="PTHR12131">
    <property type="entry name" value="ATP-DEPENDENT RNA AND DNA HELICASE"/>
    <property type="match status" value="1"/>
</dbReference>
<sequence>MTLAVPTPLASRLPAPDDADPTLVFDRFLEYVAEKELELYPAQEEALLEIVGGKNVILNTPTGSGKSLVATAMHFLAMSQGKRSFYTCPIKALVSEKFFALCRDFGPDNVGMMTGDASVNRDAPIICCTAEILSNIALREGERADVDYVIMDEFHYYADRERGVAWQVPLLTLPQATYLLMSATLGGADAFAKILTNLNGKETALVRSRVRPVPLDFEYRETPLHETVHDLVQKGRAPIYIVNFTQRAAAEEAQNLMSLDYASKDDKRAIAKALEGVRLDSPYGKEFSRFVRHGIGLHHAGLLPKYRLLVEKLAQKGLLKVICGTDTLGVGVNIPIRTVLFTKLCKYDGQKTAILSVRDFQQISGRAGRKGFDDRGTVVAQAPEHAIENLRLEAKAGNDPVKKKRIVRKKPPEKGYVHWDRSTFDRLIAGDPEPLVSRFSVSHGMLLNVLGREGDGCRAMKTLLSDVHETPAQRRIHKKTALSMFRSLVRGGVIELVPLAERDETNRRVRVNMDLQEDFTINHALGLWLVETVELLDRDSDTYALEVLTLVESILENPDLLLMKQLDKLKREKMLELKAAGMEFEDRVAELDKMEYPKPNADFIYESFNEFAKKHPWVGRENIRPKSIAREMFEGLWSFSDYVKEYELQRSEGLLLRYLSDVYKALVQTVPDREKTDELDDVEIFLGAIVRQVDSSLLEEWERMKNPDRVMAVVEGKPEPKEEQFDITTDTRAFVALIRNELFSLVRALARKDYVEATELVEAGGEDWTPRRFDETLAPFWEEFAEIRVDPKARSPENTQIRQWPFIWEFSQVLIDEEGESSGWALEGVIDLDKSRDANKPVISLRRISS</sequence>
<dbReference type="GO" id="GO:0004386">
    <property type="term" value="F:helicase activity"/>
    <property type="evidence" value="ECO:0007669"/>
    <property type="project" value="UniProtKB-KW"/>
</dbReference>
<dbReference type="Pfam" id="PF00270">
    <property type="entry name" value="DEAD"/>
    <property type="match status" value="1"/>
</dbReference>
<dbReference type="SUPFAM" id="SSF52540">
    <property type="entry name" value="P-loop containing nucleoside triphosphate hydrolases"/>
    <property type="match status" value="1"/>
</dbReference>
<dbReference type="InterPro" id="IPR014001">
    <property type="entry name" value="Helicase_ATP-bd"/>
</dbReference>
<keyword evidence="4" id="KW-0067">ATP-binding</keyword>
<evidence type="ECO:0000259" key="6">
    <source>
        <dbReference type="PROSITE" id="PS51194"/>
    </source>
</evidence>
<protein>
    <submittedName>
        <fullName evidence="7">DUF3516 domain-containing protein</fullName>
    </submittedName>
</protein>
<dbReference type="InterPro" id="IPR050699">
    <property type="entry name" value="RNA-DNA_Helicase"/>
</dbReference>
<dbReference type="AlphaFoldDB" id="A0A4U1JBW8"/>
<dbReference type="GO" id="GO:0005524">
    <property type="term" value="F:ATP binding"/>
    <property type="evidence" value="ECO:0007669"/>
    <property type="project" value="UniProtKB-KW"/>
</dbReference>
<dbReference type="PROSITE" id="PS51194">
    <property type="entry name" value="HELICASE_CTER"/>
    <property type="match status" value="1"/>
</dbReference>
<accession>A0A4U1JBW8</accession>
<evidence type="ECO:0000313" key="7">
    <source>
        <dbReference type="EMBL" id="TKD07564.1"/>
    </source>
</evidence>
<feature type="domain" description="Helicase C-terminal" evidence="6">
    <location>
        <begin position="223"/>
        <end position="407"/>
    </location>
</feature>
<evidence type="ECO:0000256" key="3">
    <source>
        <dbReference type="ARBA" id="ARBA00022806"/>
    </source>
</evidence>
<keyword evidence="8" id="KW-1185">Reference proteome</keyword>
<dbReference type="SMART" id="SM00487">
    <property type="entry name" value="DEXDc"/>
    <property type="match status" value="1"/>
</dbReference>
<dbReference type="GO" id="GO:0003676">
    <property type="term" value="F:nucleic acid binding"/>
    <property type="evidence" value="ECO:0007669"/>
    <property type="project" value="InterPro"/>
</dbReference>
<dbReference type="GO" id="GO:0016787">
    <property type="term" value="F:hydrolase activity"/>
    <property type="evidence" value="ECO:0007669"/>
    <property type="project" value="UniProtKB-KW"/>
</dbReference>
<dbReference type="CDD" id="cd17921">
    <property type="entry name" value="DEXHc_Ski2"/>
    <property type="match status" value="1"/>
</dbReference>
<evidence type="ECO:0000256" key="4">
    <source>
        <dbReference type="ARBA" id="ARBA00022840"/>
    </source>
</evidence>
<evidence type="ECO:0000313" key="8">
    <source>
        <dbReference type="Proteomes" id="UP000309215"/>
    </source>
</evidence>
<evidence type="ECO:0000256" key="2">
    <source>
        <dbReference type="ARBA" id="ARBA00022801"/>
    </source>
</evidence>
<dbReference type="InterPro" id="IPR001650">
    <property type="entry name" value="Helicase_C-like"/>
</dbReference>
<gene>
    <name evidence="7" type="ORF">E8A74_17510</name>
</gene>
<dbReference type="PANTHER" id="PTHR12131:SF1">
    <property type="entry name" value="ATP-DEPENDENT RNA HELICASE SUPV3L1, MITOCHONDRIAL-RELATED"/>
    <property type="match status" value="1"/>
</dbReference>
<dbReference type="Pfam" id="PF12029">
    <property type="entry name" value="DUF3516"/>
    <property type="match status" value="1"/>
</dbReference>
<reference evidence="7 8" key="1">
    <citation type="submission" date="2019-04" db="EMBL/GenBank/DDBJ databases">
        <authorList>
            <person name="Li Y."/>
            <person name="Wang J."/>
        </authorList>
    </citation>
    <scope>NUCLEOTIDE SEQUENCE [LARGE SCALE GENOMIC DNA]</scope>
    <source>
        <strain evidence="7 8">DSM 14668</strain>
    </source>
</reference>
<organism evidence="7 8">
    <name type="scientific">Polyangium fumosum</name>
    <dbReference type="NCBI Taxonomy" id="889272"/>
    <lineage>
        <taxon>Bacteria</taxon>
        <taxon>Pseudomonadati</taxon>
        <taxon>Myxococcota</taxon>
        <taxon>Polyangia</taxon>
        <taxon>Polyangiales</taxon>
        <taxon>Polyangiaceae</taxon>
        <taxon>Polyangium</taxon>
    </lineage>
</organism>
<dbReference type="Gene3D" id="3.40.50.300">
    <property type="entry name" value="P-loop containing nucleotide triphosphate hydrolases"/>
    <property type="match status" value="2"/>
</dbReference>
<evidence type="ECO:0000259" key="5">
    <source>
        <dbReference type="PROSITE" id="PS51192"/>
    </source>
</evidence>
<dbReference type="InterPro" id="IPR021904">
    <property type="entry name" value="DUF3516"/>
</dbReference>
<comment type="caution">
    <text evidence="7">The sequence shown here is derived from an EMBL/GenBank/DDBJ whole genome shotgun (WGS) entry which is preliminary data.</text>
</comment>
<dbReference type="OrthoDB" id="9807155at2"/>
<dbReference type="InterPro" id="IPR011545">
    <property type="entry name" value="DEAD/DEAH_box_helicase_dom"/>
</dbReference>
<dbReference type="PROSITE" id="PS51192">
    <property type="entry name" value="HELICASE_ATP_BIND_1"/>
    <property type="match status" value="1"/>
</dbReference>
<dbReference type="EMBL" id="SSMQ01000016">
    <property type="protein sequence ID" value="TKD07564.1"/>
    <property type="molecule type" value="Genomic_DNA"/>
</dbReference>
<dbReference type="SMART" id="SM00490">
    <property type="entry name" value="HELICc"/>
    <property type="match status" value="1"/>
</dbReference>
<dbReference type="InterPro" id="IPR027417">
    <property type="entry name" value="P-loop_NTPase"/>
</dbReference>
<keyword evidence="2" id="KW-0378">Hydrolase</keyword>
<keyword evidence="3" id="KW-0347">Helicase</keyword>
<proteinExistence type="predicted"/>
<evidence type="ECO:0000256" key="1">
    <source>
        <dbReference type="ARBA" id="ARBA00022741"/>
    </source>
</evidence>
<dbReference type="Proteomes" id="UP000309215">
    <property type="component" value="Unassembled WGS sequence"/>
</dbReference>
<dbReference type="Pfam" id="PF00271">
    <property type="entry name" value="Helicase_C"/>
    <property type="match status" value="1"/>
</dbReference>
<feature type="domain" description="Helicase ATP-binding" evidence="5">
    <location>
        <begin position="47"/>
        <end position="203"/>
    </location>
</feature>
<keyword evidence="1" id="KW-0547">Nucleotide-binding</keyword>